<dbReference type="AlphaFoldDB" id="A0A0F9VEF2"/>
<name>A0A0F9VEF2_9ZZZZ</name>
<dbReference type="EMBL" id="LAZR01000373">
    <property type="protein sequence ID" value="KKN71941.1"/>
    <property type="molecule type" value="Genomic_DNA"/>
</dbReference>
<comment type="caution">
    <text evidence="1">The sequence shown here is derived from an EMBL/GenBank/DDBJ whole genome shotgun (WGS) entry which is preliminary data.</text>
</comment>
<protein>
    <submittedName>
        <fullName evidence="1">Uncharacterized protein</fullName>
    </submittedName>
</protein>
<gene>
    <name evidence="1" type="ORF">LCGC14_0415870</name>
</gene>
<reference evidence="1" key="1">
    <citation type="journal article" date="2015" name="Nature">
        <title>Complex archaea that bridge the gap between prokaryotes and eukaryotes.</title>
        <authorList>
            <person name="Spang A."/>
            <person name="Saw J.H."/>
            <person name="Jorgensen S.L."/>
            <person name="Zaremba-Niedzwiedzka K."/>
            <person name="Martijn J."/>
            <person name="Lind A.E."/>
            <person name="van Eijk R."/>
            <person name="Schleper C."/>
            <person name="Guy L."/>
            <person name="Ettema T.J."/>
        </authorList>
    </citation>
    <scope>NUCLEOTIDE SEQUENCE</scope>
</reference>
<sequence length="51" mass="5746">MRIGELIDHLSDWDQEAEVKISGEGTVITLEPGRRNQVVLTGEEESMYNAE</sequence>
<proteinExistence type="predicted"/>
<organism evidence="1">
    <name type="scientific">marine sediment metagenome</name>
    <dbReference type="NCBI Taxonomy" id="412755"/>
    <lineage>
        <taxon>unclassified sequences</taxon>
        <taxon>metagenomes</taxon>
        <taxon>ecological metagenomes</taxon>
    </lineage>
</organism>
<evidence type="ECO:0000313" key="1">
    <source>
        <dbReference type="EMBL" id="KKN71941.1"/>
    </source>
</evidence>
<accession>A0A0F9VEF2</accession>